<evidence type="ECO:0000313" key="3">
    <source>
        <dbReference type="Proteomes" id="UP001560685"/>
    </source>
</evidence>
<evidence type="ECO:0000256" key="1">
    <source>
        <dbReference type="SAM" id="SignalP"/>
    </source>
</evidence>
<dbReference type="InterPro" id="IPR004155">
    <property type="entry name" value="PBS_lyase_HEAT"/>
</dbReference>
<reference evidence="2 3" key="1">
    <citation type="submission" date="2024-05" db="EMBL/GenBank/DDBJ databases">
        <title>Three bacterial strains, DH-69, EH-24, and ECK-19 isolated from coastal sediments.</title>
        <authorList>
            <person name="Ye Y.-Q."/>
            <person name="Du Z.-J."/>
        </authorList>
    </citation>
    <scope>NUCLEOTIDE SEQUENCE [LARGE SCALE GENOMIC DNA]</scope>
    <source>
        <strain evidence="2 3">ECK-19</strain>
    </source>
</reference>
<protein>
    <submittedName>
        <fullName evidence="2">HEAT repeat domain-containing protein</fullName>
    </submittedName>
</protein>
<keyword evidence="1" id="KW-0732">Signal</keyword>
<dbReference type="Gene3D" id="1.25.10.10">
    <property type="entry name" value="Leucine-rich Repeat Variant"/>
    <property type="match status" value="1"/>
</dbReference>
<dbReference type="SUPFAM" id="SSF48371">
    <property type="entry name" value="ARM repeat"/>
    <property type="match status" value="1"/>
</dbReference>
<gene>
    <name evidence="2" type="ORF">ABFZ84_04875</name>
</gene>
<keyword evidence="3" id="KW-1185">Reference proteome</keyword>
<dbReference type="Proteomes" id="UP001560685">
    <property type="component" value="Unassembled WGS sequence"/>
</dbReference>
<dbReference type="InterPro" id="IPR011989">
    <property type="entry name" value="ARM-like"/>
</dbReference>
<dbReference type="SMART" id="SM00567">
    <property type="entry name" value="EZ_HEAT"/>
    <property type="match status" value="2"/>
</dbReference>
<name>A0ABV3Z262_9PROT</name>
<dbReference type="RefSeq" id="WP_369312808.1">
    <property type="nucleotide sequence ID" value="NZ_JBEHZE010000001.1"/>
</dbReference>
<feature type="signal peptide" evidence="1">
    <location>
        <begin position="1"/>
        <end position="20"/>
    </location>
</feature>
<dbReference type="InterPro" id="IPR016024">
    <property type="entry name" value="ARM-type_fold"/>
</dbReference>
<sequence length="586" mass="65192">MKKLFCLFFCTVLISANAWAQDRATLMQDCLSISDCLEKIEQTLPIKDNGRIFGDERQIATVLKARFGRQARDELLKRAVGDHGGWRNFTGGVLRYWGDWSEDDVPILKQALELNPGGSIAHVLAEIGSDEAIAALFDDLIRSGGANQTGFALRNLGPEVLNYALPALSAPSYDDLPEDAPYTEGWRAVASLIGSFGSRSTFIADDWIAVANKRKATNSERIAALRGLAAMNGYLGNKGAALRRLLRSRNREIANQTYITLVSTYDPTVARRFAETCRPSSDKWDEFAFSSFDCLSQLSDFGSNARDAGDLILPFLNVSNKIEQLYAIEALGLIGYEPAIPEIEKRLESPDWRFAYASVRALAQMNSKSSVPKIELALHDHWLPELNNYAIQAVRLLIKNHPYSETMFDPRHFQFHKAFGNYTLPYDVSDECKRQVWVYGDEHITFEQRDRNNRNVIPFADGELVGTDQGEFGGNLTWKSNDGSEVILVNDNTIDIFPIDGGLISIHGLSHMTFSYGYAAYVTREDDGSFSAEEIARFPGAAYRVAQLSDGMFAAEAEGRVVIFSKDGIQDMAYCDWSAGPDDPLN</sequence>
<accession>A0ABV3Z262</accession>
<dbReference type="EMBL" id="JBEHZE010000001">
    <property type="protein sequence ID" value="MEX6632875.1"/>
    <property type="molecule type" value="Genomic_DNA"/>
</dbReference>
<proteinExistence type="predicted"/>
<feature type="chain" id="PRO_5046869203" evidence="1">
    <location>
        <begin position="21"/>
        <end position="586"/>
    </location>
</feature>
<dbReference type="Pfam" id="PF13646">
    <property type="entry name" value="HEAT_2"/>
    <property type="match status" value="1"/>
</dbReference>
<evidence type="ECO:0000313" key="2">
    <source>
        <dbReference type="EMBL" id="MEX6632875.1"/>
    </source>
</evidence>
<comment type="caution">
    <text evidence="2">The sequence shown here is derived from an EMBL/GenBank/DDBJ whole genome shotgun (WGS) entry which is preliminary data.</text>
</comment>
<organism evidence="2 3">
    <name type="scientific">Hyphococcus lacteus</name>
    <dbReference type="NCBI Taxonomy" id="3143536"/>
    <lineage>
        <taxon>Bacteria</taxon>
        <taxon>Pseudomonadati</taxon>
        <taxon>Pseudomonadota</taxon>
        <taxon>Alphaproteobacteria</taxon>
        <taxon>Parvularculales</taxon>
        <taxon>Parvularculaceae</taxon>
        <taxon>Hyphococcus</taxon>
    </lineage>
</organism>